<gene>
    <name evidence="1" type="ORF">CAPTEDRAFT_185965</name>
</gene>
<proteinExistence type="predicted"/>
<organism evidence="1">
    <name type="scientific">Capitella teleta</name>
    <name type="common">Polychaete worm</name>
    <dbReference type="NCBI Taxonomy" id="283909"/>
    <lineage>
        <taxon>Eukaryota</taxon>
        <taxon>Metazoa</taxon>
        <taxon>Spiralia</taxon>
        <taxon>Lophotrochozoa</taxon>
        <taxon>Annelida</taxon>
        <taxon>Polychaeta</taxon>
        <taxon>Sedentaria</taxon>
        <taxon>Scolecida</taxon>
        <taxon>Capitellidae</taxon>
        <taxon>Capitella</taxon>
    </lineage>
</organism>
<evidence type="ECO:0000313" key="1">
    <source>
        <dbReference type="EMBL" id="ELU17759.1"/>
    </source>
</evidence>
<protein>
    <submittedName>
        <fullName evidence="1 2">Uncharacterized protein</fullName>
    </submittedName>
</protein>
<sequence>MGQQINLYLIQDRQIGLDVARCWSRWRHKVSYLELPAYEWRVILYKLQLPFPRRIAAIRFPREKLEIRTSTHWVSIGFQTFSNLKITAYGKTRNILRMGRNSNIGRHGTCRSRRNTVYGKSKGLRGNYQEYIKREHNTKG</sequence>
<dbReference type="EMBL" id="KB292335">
    <property type="protein sequence ID" value="ELU17759.1"/>
    <property type="molecule type" value="Genomic_DNA"/>
</dbReference>
<name>R7VGN1_CAPTE</name>
<dbReference type="EnsemblMetazoa" id="CapteT185965">
    <property type="protein sequence ID" value="CapteP185965"/>
    <property type="gene ID" value="CapteG185965"/>
</dbReference>
<evidence type="ECO:0000313" key="3">
    <source>
        <dbReference type="Proteomes" id="UP000014760"/>
    </source>
</evidence>
<accession>R7VGN1</accession>
<keyword evidence="3" id="KW-1185">Reference proteome</keyword>
<dbReference type="Proteomes" id="UP000014760">
    <property type="component" value="Unassembled WGS sequence"/>
</dbReference>
<dbReference type="HOGENOM" id="CLU_1836969_0_0_1"/>
<reference evidence="2" key="3">
    <citation type="submission" date="2015-06" db="UniProtKB">
        <authorList>
            <consortium name="EnsemblMetazoa"/>
        </authorList>
    </citation>
    <scope>IDENTIFICATION</scope>
</reference>
<dbReference type="EMBL" id="AMQN01016719">
    <property type="status" value="NOT_ANNOTATED_CDS"/>
    <property type="molecule type" value="Genomic_DNA"/>
</dbReference>
<reference evidence="1 3" key="2">
    <citation type="journal article" date="2013" name="Nature">
        <title>Insights into bilaterian evolution from three spiralian genomes.</title>
        <authorList>
            <person name="Simakov O."/>
            <person name="Marletaz F."/>
            <person name="Cho S.J."/>
            <person name="Edsinger-Gonzales E."/>
            <person name="Havlak P."/>
            <person name="Hellsten U."/>
            <person name="Kuo D.H."/>
            <person name="Larsson T."/>
            <person name="Lv J."/>
            <person name="Arendt D."/>
            <person name="Savage R."/>
            <person name="Osoegawa K."/>
            <person name="de Jong P."/>
            <person name="Grimwood J."/>
            <person name="Chapman J.A."/>
            <person name="Shapiro H."/>
            <person name="Aerts A."/>
            <person name="Otillar R.P."/>
            <person name="Terry A.Y."/>
            <person name="Boore J.L."/>
            <person name="Grigoriev I.V."/>
            <person name="Lindberg D.R."/>
            <person name="Seaver E.C."/>
            <person name="Weisblat D.A."/>
            <person name="Putnam N.H."/>
            <person name="Rokhsar D.S."/>
        </authorList>
    </citation>
    <scope>NUCLEOTIDE SEQUENCE</scope>
    <source>
        <strain evidence="1 3">I ESC-2004</strain>
    </source>
</reference>
<evidence type="ECO:0000313" key="2">
    <source>
        <dbReference type="EnsemblMetazoa" id="CapteP185965"/>
    </source>
</evidence>
<reference evidence="3" key="1">
    <citation type="submission" date="2012-12" db="EMBL/GenBank/DDBJ databases">
        <authorList>
            <person name="Hellsten U."/>
            <person name="Grimwood J."/>
            <person name="Chapman J.A."/>
            <person name="Shapiro H."/>
            <person name="Aerts A."/>
            <person name="Otillar R.P."/>
            <person name="Terry A.Y."/>
            <person name="Boore J.L."/>
            <person name="Simakov O."/>
            <person name="Marletaz F."/>
            <person name="Cho S.-J."/>
            <person name="Edsinger-Gonzales E."/>
            <person name="Havlak P."/>
            <person name="Kuo D.-H."/>
            <person name="Larsson T."/>
            <person name="Lv J."/>
            <person name="Arendt D."/>
            <person name="Savage R."/>
            <person name="Osoegawa K."/>
            <person name="de Jong P."/>
            <person name="Lindberg D.R."/>
            <person name="Seaver E.C."/>
            <person name="Weisblat D.A."/>
            <person name="Putnam N.H."/>
            <person name="Grigoriev I.V."/>
            <person name="Rokhsar D.S."/>
        </authorList>
    </citation>
    <scope>NUCLEOTIDE SEQUENCE</scope>
    <source>
        <strain evidence="3">I ESC-2004</strain>
    </source>
</reference>
<dbReference type="AlphaFoldDB" id="R7VGN1"/>